<organism evidence="1 2">
    <name type="scientific">Lentithecium fluviatile CBS 122367</name>
    <dbReference type="NCBI Taxonomy" id="1168545"/>
    <lineage>
        <taxon>Eukaryota</taxon>
        <taxon>Fungi</taxon>
        <taxon>Dikarya</taxon>
        <taxon>Ascomycota</taxon>
        <taxon>Pezizomycotina</taxon>
        <taxon>Dothideomycetes</taxon>
        <taxon>Pleosporomycetidae</taxon>
        <taxon>Pleosporales</taxon>
        <taxon>Massarineae</taxon>
        <taxon>Lentitheciaceae</taxon>
        <taxon>Lentithecium</taxon>
    </lineage>
</organism>
<dbReference type="Proteomes" id="UP000799291">
    <property type="component" value="Unassembled WGS sequence"/>
</dbReference>
<evidence type="ECO:0000313" key="2">
    <source>
        <dbReference type="Proteomes" id="UP000799291"/>
    </source>
</evidence>
<sequence length="158" mass="17241">MASKLVWTGEGPFGIEAESGKITSELNRIIAARRDNWLKEFSDMNLHVSSFVPLTLGFSATRGVLKEPNDGEDGNRDESQLEDLLDRMGIHTGVSLYVIIHGWTDNDTLVSNTWRGKTGKVSCRAGPLSVTGQFCCTDHAISLPASPRKSVASTDGYR</sequence>
<dbReference type="EMBL" id="MU005601">
    <property type="protein sequence ID" value="KAF2679702.1"/>
    <property type="molecule type" value="Genomic_DNA"/>
</dbReference>
<gene>
    <name evidence="1" type="ORF">K458DRAFT_407816</name>
</gene>
<dbReference type="AlphaFoldDB" id="A0A6G1INA9"/>
<proteinExistence type="predicted"/>
<reference evidence="1" key="1">
    <citation type="journal article" date="2020" name="Stud. Mycol.">
        <title>101 Dothideomycetes genomes: a test case for predicting lifestyles and emergence of pathogens.</title>
        <authorList>
            <person name="Haridas S."/>
            <person name="Albert R."/>
            <person name="Binder M."/>
            <person name="Bloem J."/>
            <person name="Labutti K."/>
            <person name="Salamov A."/>
            <person name="Andreopoulos B."/>
            <person name="Baker S."/>
            <person name="Barry K."/>
            <person name="Bills G."/>
            <person name="Bluhm B."/>
            <person name="Cannon C."/>
            <person name="Castanera R."/>
            <person name="Culley D."/>
            <person name="Daum C."/>
            <person name="Ezra D."/>
            <person name="Gonzalez J."/>
            <person name="Henrissat B."/>
            <person name="Kuo A."/>
            <person name="Liang C."/>
            <person name="Lipzen A."/>
            <person name="Lutzoni F."/>
            <person name="Magnuson J."/>
            <person name="Mondo S."/>
            <person name="Nolan M."/>
            <person name="Ohm R."/>
            <person name="Pangilinan J."/>
            <person name="Park H.-J."/>
            <person name="Ramirez L."/>
            <person name="Alfaro M."/>
            <person name="Sun H."/>
            <person name="Tritt A."/>
            <person name="Yoshinaga Y."/>
            <person name="Zwiers L.-H."/>
            <person name="Turgeon B."/>
            <person name="Goodwin S."/>
            <person name="Spatafora J."/>
            <person name="Crous P."/>
            <person name="Grigoriev I."/>
        </authorList>
    </citation>
    <scope>NUCLEOTIDE SEQUENCE</scope>
    <source>
        <strain evidence="1">CBS 122367</strain>
    </source>
</reference>
<name>A0A6G1INA9_9PLEO</name>
<keyword evidence="2" id="KW-1185">Reference proteome</keyword>
<protein>
    <submittedName>
        <fullName evidence="1">Uncharacterized protein</fullName>
    </submittedName>
</protein>
<evidence type="ECO:0000313" key="1">
    <source>
        <dbReference type="EMBL" id="KAF2679702.1"/>
    </source>
</evidence>
<accession>A0A6G1INA9</accession>